<keyword evidence="1" id="KW-1133">Transmembrane helix</keyword>
<proteinExistence type="predicted"/>
<dbReference type="Proteomes" id="UP000215914">
    <property type="component" value="Unassembled WGS sequence"/>
</dbReference>
<organism evidence="3 4">
    <name type="scientific">Helianthus annuus</name>
    <name type="common">Common sunflower</name>
    <dbReference type="NCBI Taxonomy" id="4232"/>
    <lineage>
        <taxon>Eukaryota</taxon>
        <taxon>Viridiplantae</taxon>
        <taxon>Streptophyta</taxon>
        <taxon>Embryophyta</taxon>
        <taxon>Tracheophyta</taxon>
        <taxon>Spermatophyta</taxon>
        <taxon>Magnoliopsida</taxon>
        <taxon>eudicotyledons</taxon>
        <taxon>Gunneridae</taxon>
        <taxon>Pentapetalae</taxon>
        <taxon>asterids</taxon>
        <taxon>campanulids</taxon>
        <taxon>Asterales</taxon>
        <taxon>Asteraceae</taxon>
        <taxon>Asteroideae</taxon>
        <taxon>Heliantheae alliance</taxon>
        <taxon>Heliantheae</taxon>
        <taxon>Helianthus</taxon>
    </lineage>
</organism>
<dbReference type="PANTHER" id="PTHR24177">
    <property type="entry name" value="CASKIN"/>
    <property type="match status" value="1"/>
</dbReference>
<dbReference type="AlphaFoldDB" id="A0A9K3P475"/>
<dbReference type="InterPro" id="IPR026961">
    <property type="entry name" value="PGG_dom"/>
</dbReference>
<evidence type="ECO:0000256" key="1">
    <source>
        <dbReference type="SAM" id="Phobius"/>
    </source>
</evidence>
<evidence type="ECO:0000313" key="3">
    <source>
        <dbReference type="EMBL" id="KAF5824077.1"/>
    </source>
</evidence>
<dbReference type="PANTHER" id="PTHR24177:SF472">
    <property type="entry name" value="PGG DOMAIN-CONTAINING PROTEIN"/>
    <property type="match status" value="1"/>
</dbReference>
<feature type="transmembrane region" description="Helical" evidence="1">
    <location>
        <begin position="95"/>
        <end position="113"/>
    </location>
</feature>
<reference evidence="3" key="2">
    <citation type="submission" date="2020-06" db="EMBL/GenBank/DDBJ databases">
        <title>Helianthus annuus Genome sequencing and assembly Release 2.</title>
        <authorList>
            <person name="Gouzy J."/>
            <person name="Langlade N."/>
            <person name="Munos S."/>
        </authorList>
    </citation>
    <scope>NUCLEOTIDE SEQUENCE</scope>
    <source>
        <tissue evidence="3">Leaves</tissue>
    </source>
</reference>
<sequence length="254" mass="28459">MKDTVTQIRDKEGNNILHSVAMNSGKNPQDNAWGAAYQMRHELLWFKEVSLMVPPQSKEMKNAQGLTPSELFTNNHKALALEGEALIKGTIGQSMVAATLISTIGFSVVFTIPGGYNQNNGFPIFLQNKVFTLFIILDAISFLLSSFSIITFLTIMVTSYGQNDFVETLPQNLLLGQATLILSIFTTMIAFIASFFVLYHSSLSIVIALLATIPAMLLSKQQYHVAAKVSRLYKPWHHFHPNLRHVLHYQNPRF</sequence>
<feature type="transmembrane region" description="Helical" evidence="1">
    <location>
        <begin position="133"/>
        <end position="161"/>
    </location>
</feature>
<protein>
    <submittedName>
        <fullName evidence="3">PGG domain-containing protein</fullName>
    </submittedName>
</protein>
<feature type="domain" description="PGG" evidence="2">
    <location>
        <begin position="91"/>
        <end position="197"/>
    </location>
</feature>
<reference evidence="3" key="1">
    <citation type="journal article" date="2017" name="Nature">
        <title>The sunflower genome provides insights into oil metabolism, flowering and Asterid evolution.</title>
        <authorList>
            <person name="Badouin H."/>
            <person name="Gouzy J."/>
            <person name="Grassa C.J."/>
            <person name="Murat F."/>
            <person name="Staton S.E."/>
            <person name="Cottret L."/>
            <person name="Lelandais-Briere C."/>
            <person name="Owens G.L."/>
            <person name="Carrere S."/>
            <person name="Mayjonade B."/>
            <person name="Legrand L."/>
            <person name="Gill N."/>
            <person name="Kane N.C."/>
            <person name="Bowers J.E."/>
            <person name="Hubner S."/>
            <person name="Bellec A."/>
            <person name="Berard A."/>
            <person name="Berges H."/>
            <person name="Blanchet N."/>
            <person name="Boniface M.C."/>
            <person name="Brunel D."/>
            <person name="Catrice O."/>
            <person name="Chaidir N."/>
            <person name="Claudel C."/>
            <person name="Donnadieu C."/>
            <person name="Faraut T."/>
            <person name="Fievet G."/>
            <person name="Helmstetter N."/>
            <person name="King M."/>
            <person name="Knapp S.J."/>
            <person name="Lai Z."/>
            <person name="Le Paslier M.C."/>
            <person name="Lippi Y."/>
            <person name="Lorenzon L."/>
            <person name="Mandel J.R."/>
            <person name="Marage G."/>
            <person name="Marchand G."/>
            <person name="Marquand E."/>
            <person name="Bret-Mestries E."/>
            <person name="Morien E."/>
            <person name="Nambeesan S."/>
            <person name="Nguyen T."/>
            <person name="Pegot-Espagnet P."/>
            <person name="Pouilly N."/>
            <person name="Raftis F."/>
            <person name="Sallet E."/>
            <person name="Schiex T."/>
            <person name="Thomas J."/>
            <person name="Vandecasteele C."/>
            <person name="Vares D."/>
            <person name="Vear F."/>
            <person name="Vautrin S."/>
            <person name="Crespi M."/>
            <person name="Mangin B."/>
            <person name="Burke J.M."/>
            <person name="Salse J."/>
            <person name="Munos S."/>
            <person name="Vincourt P."/>
            <person name="Rieseberg L.H."/>
            <person name="Langlade N.B."/>
        </authorList>
    </citation>
    <scope>NUCLEOTIDE SEQUENCE</scope>
    <source>
        <tissue evidence="3">Leaves</tissue>
    </source>
</reference>
<gene>
    <name evidence="3" type="ORF">HanXRQr2_Chr01g0045161</name>
</gene>
<dbReference type="EMBL" id="MNCJ02000316">
    <property type="protein sequence ID" value="KAF5824077.1"/>
    <property type="molecule type" value="Genomic_DNA"/>
</dbReference>
<comment type="caution">
    <text evidence="3">The sequence shown here is derived from an EMBL/GenBank/DDBJ whole genome shotgun (WGS) entry which is preliminary data.</text>
</comment>
<evidence type="ECO:0000259" key="2">
    <source>
        <dbReference type="Pfam" id="PF13962"/>
    </source>
</evidence>
<accession>A0A9K3P475</accession>
<keyword evidence="1" id="KW-0812">Transmembrane</keyword>
<keyword evidence="4" id="KW-1185">Reference proteome</keyword>
<dbReference type="Gramene" id="mRNA:HanXRQr2_Chr01g0045161">
    <property type="protein sequence ID" value="mRNA:HanXRQr2_Chr01g0045161"/>
    <property type="gene ID" value="HanXRQr2_Chr01g0045161"/>
</dbReference>
<name>A0A9K3P475_HELAN</name>
<dbReference type="Pfam" id="PF13962">
    <property type="entry name" value="PGG"/>
    <property type="match status" value="1"/>
</dbReference>
<evidence type="ECO:0000313" key="4">
    <source>
        <dbReference type="Proteomes" id="UP000215914"/>
    </source>
</evidence>
<keyword evidence="1" id="KW-0472">Membrane</keyword>
<dbReference type="GO" id="GO:0016020">
    <property type="term" value="C:membrane"/>
    <property type="evidence" value="ECO:0000318"/>
    <property type="project" value="GO_Central"/>
</dbReference>
<feature type="transmembrane region" description="Helical" evidence="1">
    <location>
        <begin position="199"/>
        <end position="218"/>
    </location>
</feature>
<feature type="transmembrane region" description="Helical" evidence="1">
    <location>
        <begin position="173"/>
        <end position="193"/>
    </location>
</feature>